<dbReference type="Proteomes" id="UP000722459">
    <property type="component" value="Unassembled WGS sequence"/>
</dbReference>
<dbReference type="GO" id="GO:0008168">
    <property type="term" value="F:methyltransferase activity"/>
    <property type="evidence" value="ECO:0007669"/>
    <property type="project" value="UniProtKB-KW"/>
</dbReference>
<protein>
    <submittedName>
        <fullName evidence="1">Class I SAM-dependent methyltransferase</fullName>
    </submittedName>
</protein>
<accession>A0A8T5GDB2</accession>
<comment type="caution">
    <text evidence="1">The sequence shown here is derived from an EMBL/GenBank/DDBJ whole genome shotgun (WGS) entry which is preliminary data.</text>
</comment>
<dbReference type="SUPFAM" id="SSF53335">
    <property type="entry name" value="S-adenosyl-L-methionine-dependent methyltransferases"/>
    <property type="match status" value="1"/>
</dbReference>
<dbReference type="Gene3D" id="3.40.50.150">
    <property type="entry name" value="Vaccinia Virus protein VP39"/>
    <property type="match status" value="1"/>
</dbReference>
<reference evidence="1" key="1">
    <citation type="journal article" date="2021" name="ISME J.">
        <title>Mercury methylation by metabolically versatile and cosmopolitan marine bacteria.</title>
        <authorList>
            <person name="Lin H."/>
            <person name="Ascher D.B."/>
            <person name="Myung Y."/>
            <person name="Lamborg C.H."/>
            <person name="Hallam S.J."/>
            <person name="Gionfriddo C.M."/>
            <person name="Holt K.E."/>
            <person name="Moreau J.W."/>
        </authorList>
    </citation>
    <scope>NUCLEOTIDE SEQUENCE</scope>
    <source>
        <strain evidence="1">SI075_bin30</strain>
    </source>
</reference>
<dbReference type="CDD" id="cd02440">
    <property type="entry name" value="AdoMet_MTases"/>
    <property type="match status" value="1"/>
</dbReference>
<organism evidence="1 2">
    <name type="scientific">Candidatus Iainarchaeum sp</name>
    <dbReference type="NCBI Taxonomy" id="3101447"/>
    <lineage>
        <taxon>Archaea</taxon>
        <taxon>Candidatus Iainarchaeota</taxon>
        <taxon>Candidatus Iainarchaeia</taxon>
        <taxon>Candidatus Iainarchaeales</taxon>
        <taxon>Candidatus Iainarchaeaceae</taxon>
        <taxon>Candidatus Iainarchaeum</taxon>
    </lineage>
</organism>
<dbReference type="EMBL" id="JABJNZ010000003">
    <property type="protein sequence ID" value="MBT4869955.1"/>
    <property type="molecule type" value="Genomic_DNA"/>
</dbReference>
<evidence type="ECO:0000313" key="2">
    <source>
        <dbReference type="Proteomes" id="UP000722459"/>
    </source>
</evidence>
<gene>
    <name evidence="1" type="ORF">HON47_00065</name>
</gene>
<proteinExistence type="predicted"/>
<sequence>MVKRVKVLEIGAGIEPTGVIGQARKALRKRFGRKFEASDSYARVESTFRAFGLRELPANAKIMKQCSIEHLKKAKPGSFDVIYSSFFIRNHLHQFRRDSKKWEEEFVKFFKLAAKAMKPGGRLVLLEEYLDNIHHAEFAKQAGLKTHVVKPNEERLSMQDSEWVNMRLVRSSRKNFLKHFLARGEVTSNEVERVMEAYGLKHPEDVFLPSFLIARK</sequence>
<dbReference type="AlphaFoldDB" id="A0A8T5GDB2"/>
<keyword evidence="1" id="KW-0808">Transferase</keyword>
<dbReference type="InterPro" id="IPR029063">
    <property type="entry name" value="SAM-dependent_MTases_sf"/>
</dbReference>
<evidence type="ECO:0000313" key="1">
    <source>
        <dbReference type="EMBL" id="MBT4869955.1"/>
    </source>
</evidence>
<keyword evidence="1" id="KW-0489">Methyltransferase</keyword>
<name>A0A8T5GDB2_9ARCH</name>
<dbReference type="GO" id="GO:0032259">
    <property type="term" value="P:methylation"/>
    <property type="evidence" value="ECO:0007669"/>
    <property type="project" value="UniProtKB-KW"/>
</dbReference>